<evidence type="ECO:0000256" key="1">
    <source>
        <dbReference type="SAM" id="MobiDB-lite"/>
    </source>
</evidence>
<feature type="region of interest" description="Disordered" evidence="1">
    <location>
        <begin position="1"/>
        <end position="37"/>
    </location>
</feature>
<evidence type="ECO:0000313" key="2">
    <source>
        <dbReference type="EMBL" id="KAF2563894.1"/>
    </source>
</evidence>
<dbReference type="EMBL" id="QGKY02001250">
    <property type="protein sequence ID" value="KAF2563894.1"/>
    <property type="molecule type" value="Genomic_DNA"/>
</dbReference>
<reference evidence="3" key="1">
    <citation type="submission" date="2019-12" db="EMBL/GenBank/DDBJ databases">
        <title>Genome sequencing and annotation of Brassica cretica.</title>
        <authorList>
            <person name="Studholme D.J."/>
            <person name="Sarris P.F."/>
        </authorList>
    </citation>
    <scope>NUCLEOTIDE SEQUENCE</scope>
    <source>
        <strain evidence="3">PFS-001/15</strain>
        <strain evidence="2">PFS-102/07</strain>
        <tissue evidence="3">Leaf</tissue>
    </source>
</reference>
<dbReference type="EMBL" id="QGKW02000717">
    <property type="protein sequence ID" value="KAF2597441.1"/>
    <property type="molecule type" value="Genomic_DNA"/>
</dbReference>
<protein>
    <submittedName>
        <fullName evidence="3">Uncharacterized protein</fullName>
    </submittedName>
</protein>
<feature type="compositionally biased region" description="Basic and acidic residues" evidence="1">
    <location>
        <begin position="106"/>
        <end position="117"/>
    </location>
</feature>
<gene>
    <name evidence="3" type="ORF">F2Q68_00010356</name>
    <name evidence="2" type="ORF">F2Q70_00017387</name>
</gene>
<sequence length="191" mass="20395">MAASPFGQPLLGQPATGLALKGEGTHNPGTGGFTSPLPTQYALTSSGSIEPAGNGTVNLTVLPSWELTVGVKIGCDEINVRKLPENEKEDENNGKNYQRSNGQLVETHELDRPRDSARPFVELDQSSSANGRAGSTAGFSSAVRRARPVKFGERPRLIDNEIQLGRSPSWISPVQRTAELDRPESIVTSSS</sequence>
<dbReference type="Proteomes" id="UP000712281">
    <property type="component" value="Unassembled WGS sequence"/>
</dbReference>
<accession>A0A3N6QT26</accession>
<organism evidence="3 4">
    <name type="scientific">Brassica cretica</name>
    <name type="common">Mustard</name>
    <dbReference type="NCBI Taxonomy" id="69181"/>
    <lineage>
        <taxon>Eukaryota</taxon>
        <taxon>Viridiplantae</taxon>
        <taxon>Streptophyta</taxon>
        <taxon>Embryophyta</taxon>
        <taxon>Tracheophyta</taxon>
        <taxon>Spermatophyta</taxon>
        <taxon>Magnoliopsida</taxon>
        <taxon>eudicotyledons</taxon>
        <taxon>Gunneridae</taxon>
        <taxon>Pentapetalae</taxon>
        <taxon>rosids</taxon>
        <taxon>malvids</taxon>
        <taxon>Brassicales</taxon>
        <taxon>Brassicaceae</taxon>
        <taxon>Brassiceae</taxon>
        <taxon>Brassica</taxon>
    </lineage>
</organism>
<comment type="caution">
    <text evidence="3">The sequence shown here is derived from an EMBL/GenBank/DDBJ whole genome shotgun (WGS) entry which is preliminary data.</text>
</comment>
<feature type="region of interest" description="Disordered" evidence="1">
    <location>
        <begin position="84"/>
        <end position="191"/>
    </location>
</feature>
<dbReference type="AlphaFoldDB" id="A0A3N6QT26"/>
<evidence type="ECO:0000313" key="4">
    <source>
        <dbReference type="Proteomes" id="UP000712281"/>
    </source>
</evidence>
<proteinExistence type="predicted"/>
<feature type="compositionally biased region" description="Basic and acidic residues" evidence="1">
    <location>
        <begin position="150"/>
        <end position="159"/>
    </location>
</feature>
<evidence type="ECO:0000313" key="3">
    <source>
        <dbReference type="EMBL" id="KAF2597441.1"/>
    </source>
</evidence>
<name>A0A3N6QT26_BRACR</name>